<evidence type="ECO:0000259" key="16">
    <source>
        <dbReference type="PROSITE" id="PS50025"/>
    </source>
</evidence>
<feature type="domain" description="Laminin G" evidence="16">
    <location>
        <begin position="3006"/>
        <end position="3186"/>
    </location>
</feature>
<evidence type="ECO:0000256" key="7">
    <source>
        <dbReference type="ARBA" id="ARBA00023157"/>
    </source>
</evidence>
<proteinExistence type="predicted"/>
<feature type="disulfide bond" evidence="12">
    <location>
        <begin position="945"/>
        <end position="957"/>
    </location>
</feature>
<feature type="domain" description="Laminin EGF-like" evidence="17">
    <location>
        <begin position="992"/>
        <end position="1039"/>
    </location>
</feature>
<dbReference type="FunFam" id="2.10.25.10:FF:000130">
    <property type="entry name" value="Laminin subunit beta 1"/>
    <property type="match status" value="1"/>
</dbReference>
<dbReference type="Pfam" id="PF00054">
    <property type="entry name" value="Laminin_G_1"/>
    <property type="match status" value="1"/>
</dbReference>
<dbReference type="GO" id="GO:0005604">
    <property type="term" value="C:basement membrane"/>
    <property type="evidence" value="ECO:0007669"/>
    <property type="project" value="UniProtKB-SubCell"/>
</dbReference>
<feature type="domain" description="Laminin IV type A" evidence="18">
    <location>
        <begin position="1299"/>
        <end position="1495"/>
    </location>
</feature>
<dbReference type="EMBL" id="CATQJA010002608">
    <property type="protein sequence ID" value="CAJ0572888.1"/>
    <property type="molecule type" value="Genomic_DNA"/>
</dbReference>
<dbReference type="Gene3D" id="2.60.120.260">
    <property type="entry name" value="Galactose-binding domain-like"/>
    <property type="match status" value="1"/>
</dbReference>
<feature type="disulfide bond" evidence="12">
    <location>
        <begin position="1187"/>
        <end position="1204"/>
    </location>
</feature>
<dbReference type="SMART" id="SM00281">
    <property type="entry name" value="LamB"/>
    <property type="match status" value="2"/>
</dbReference>
<dbReference type="InterPro" id="IPR002049">
    <property type="entry name" value="LE_dom"/>
</dbReference>
<feature type="region of interest" description="Disordered" evidence="14">
    <location>
        <begin position="2299"/>
        <end position="2324"/>
    </location>
</feature>
<protein>
    <recommendedName>
        <fullName evidence="22">Laminin subunit alpha-2</fullName>
    </recommendedName>
</protein>
<keyword evidence="5" id="KW-0677">Repeat</keyword>
<evidence type="ECO:0000313" key="20">
    <source>
        <dbReference type="EMBL" id="CAJ0572888.1"/>
    </source>
</evidence>
<dbReference type="PANTHER" id="PTHR10574">
    <property type="entry name" value="NETRIN/LAMININ-RELATED"/>
    <property type="match status" value="1"/>
</dbReference>
<evidence type="ECO:0000259" key="17">
    <source>
        <dbReference type="PROSITE" id="PS50027"/>
    </source>
</evidence>
<keyword evidence="6" id="KW-0084">Basement membrane</keyword>
<feature type="domain" description="Laminin N-terminal" evidence="19">
    <location>
        <begin position="57"/>
        <end position="308"/>
    </location>
</feature>
<dbReference type="SUPFAM" id="SSF49785">
    <property type="entry name" value="Galactose-binding domain-like"/>
    <property type="match status" value="1"/>
</dbReference>
<dbReference type="FunFam" id="2.10.25.10:FF:000209">
    <property type="entry name" value="Laminin subunit alpha 5"/>
    <property type="match status" value="1"/>
</dbReference>
<feature type="disulfide bond" evidence="12">
    <location>
        <begin position="1090"/>
        <end position="1102"/>
    </location>
</feature>
<dbReference type="PROSITE" id="PS51115">
    <property type="entry name" value="LAMININ_IVA"/>
    <property type="match status" value="2"/>
</dbReference>
<feature type="disulfide bond" evidence="12">
    <location>
        <begin position="1013"/>
        <end position="1022"/>
    </location>
</feature>
<feature type="coiled-coil region" evidence="13">
    <location>
        <begin position="1881"/>
        <end position="1951"/>
    </location>
</feature>
<feature type="signal peptide" evidence="15">
    <location>
        <begin position="1"/>
        <end position="28"/>
    </location>
</feature>
<feature type="disulfide bond" evidence="12">
    <location>
        <begin position="992"/>
        <end position="1004"/>
    </location>
</feature>
<feature type="disulfide bond" evidence="12">
    <location>
        <begin position="1062"/>
        <end position="1071"/>
    </location>
</feature>
<dbReference type="PROSITE" id="PS00022">
    <property type="entry name" value="EGF_1"/>
    <property type="match status" value="1"/>
</dbReference>
<dbReference type="Pfam" id="PF00055">
    <property type="entry name" value="Laminin_N"/>
    <property type="match status" value="1"/>
</dbReference>
<feature type="chain" id="PRO_5041379612" description="Laminin subunit alpha-2" evidence="15">
    <location>
        <begin position="29"/>
        <end position="3189"/>
    </location>
</feature>
<evidence type="ECO:0000256" key="11">
    <source>
        <dbReference type="PROSITE-ProRule" id="PRU00122"/>
    </source>
</evidence>
<feature type="disulfide bond" evidence="12">
    <location>
        <begin position="466"/>
        <end position="475"/>
    </location>
</feature>
<feature type="disulfide bond" evidence="12">
    <location>
        <begin position="966"/>
        <end position="975"/>
    </location>
</feature>
<evidence type="ECO:0000256" key="12">
    <source>
        <dbReference type="PROSITE-ProRule" id="PRU00460"/>
    </source>
</evidence>
<comment type="caution">
    <text evidence="12">Lacks conserved residue(s) required for the propagation of feature annotation.</text>
</comment>
<feature type="non-terminal residue" evidence="20">
    <location>
        <position position="3189"/>
    </location>
</feature>
<dbReference type="PROSITE" id="PS51117">
    <property type="entry name" value="LAMININ_NTER"/>
    <property type="match status" value="1"/>
</dbReference>
<dbReference type="InterPro" id="IPR056863">
    <property type="entry name" value="LMN_ATRN_NET-like_EGF"/>
</dbReference>
<dbReference type="PANTHER" id="PTHR10574:SF444">
    <property type="entry name" value="BASEMENT MEMBRANE-SPECIFIC HEPARAN SULFATE PROTEOGLYCAN CORE PROTEIN"/>
    <property type="match status" value="1"/>
</dbReference>
<feature type="domain" description="Laminin G" evidence="16">
    <location>
        <begin position="2176"/>
        <end position="2379"/>
    </location>
</feature>
<evidence type="ECO:0000259" key="19">
    <source>
        <dbReference type="PROSITE" id="PS51117"/>
    </source>
</evidence>
<evidence type="ECO:0000256" key="3">
    <source>
        <dbReference type="ARBA" id="ARBA00022530"/>
    </source>
</evidence>
<feature type="disulfide bond" evidence="12">
    <location>
        <begin position="436"/>
        <end position="448"/>
    </location>
</feature>
<feature type="disulfide bond" evidence="12">
    <location>
        <begin position="1618"/>
        <end position="1627"/>
    </location>
</feature>
<feature type="disulfide bond" evidence="12">
    <location>
        <begin position="511"/>
        <end position="520"/>
    </location>
</feature>
<feature type="domain" description="Laminin IV type A" evidence="18">
    <location>
        <begin position="561"/>
        <end position="742"/>
    </location>
</feature>
<feature type="disulfide bond" evidence="12">
    <location>
        <begin position="1567"/>
        <end position="1576"/>
    </location>
</feature>
<dbReference type="InterPro" id="IPR000034">
    <property type="entry name" value="Laminin_IV"/>
</dbReference>
<dbReference type="Pfam" id="PF00052">
    <property type="entry name" value="Laminin_B"/>
    <property type="match status" value="2"/>
</dbReference>
<dbReference type="SMART" id="SM00181">
    <property type="entry name" value="EGF"/>
    <property type="match status" value="13"/>
</dbReference>
<feature type="domain" description="Laminin G" evidence="16">
    <location>
        <begin position="2830"/>
        <end position="3001"/>
    </location>
</feature>
<feature type="domain" description="Laminin EGF-like" evidence="17">
    <location>
        <begin position="1597"/>
        <end position="1643"/>
    </location>
</feature>
<dbReference type="InterPro" id="IPR013320">
    <property type="entry name" value="ConA-like_dom_sf"/>
</dbReference>
<feature type="domain" description="Laminin EGF-like" evidence="17">
    <location>
        <begin position="1185"/>
        <end position="1235"/>
    </location>
</feature>
<evidence type="ECO:0000256" key="1">
    <source>
        <dbReference type="ARBA" id="ARBA00004302"/>
    </source>
</evidence>
<evidence type="ECO:0000313" key="21">
    <source>
        <dbReference type="Proteomes" id="UP001177023"/>
    </source>
</evidence>
<dbReference type="SMART" id="SM00136">
    <property type="entry name" value="LamNT"/>
    <property type="match status" value="1"/>
</dbReference>
<comment type="subcellular location">
    <subcellularLocation>
        <location evidence="1">Secreted</location>
        <location evidence="1">Extracellular space</location>
        <location evidence="1">Extracellular matrix</location>
        <location evidence="1">Basement membrane</location>
    </subcellularLocation>
</comment>
<evidence type="ECO:0000256" key="14">
    <source>
        <dbReference type="SAM" id="MobiDB-lite"/>
    </source>
</evidence>
<feature type="domain" description="Laminin EGF-like" evidence="17">
    <location>
        <begin position="491"/>
        <end position="540"/>
    </location>
</feature>
<dbReference type="Gene3D" id="2.60.120.200">
    <property type="match status" value="5"/>
</dbReference>
<feature type="compositionally biased region" description="Polar residues" evidence="14">
    <location>
        <begin position="2313"/>
        <end position="2324"/>
    </location>
</feature>
<comment type="caution">
    <text evidence="20">The sequence shown here is derived from an EMBL/GenBank/DDBJ whole genome shotgun (WGS) entry which is preliminary data.</text>
</comment>
<name>A0AA36CRV2_9BILA</name>
<dbReference type="Gene3D" id="2.10.25.10">
    <property type="entry name" value="Laminin"/>
    <property type="match status" value="15"/>
</dbReference>
<keyword evidence="3" id="KW-0272">Extracellular matrix</keyword>
<dbReference type="GO" id="GO:0009887">
    <property type="term" value="P:animal organ morphogenesis"/>
    <property type="evidence" value="ECO:0007669"/>
    <property type="project" value="TreeGrafter"/>
</dbReference>
<evidence type="ECO:0000256" key="9">
    <source>
        <dbReference type="ARBA" id="ARBA00023292"/>
    </source>
</evidence>
<feature type="domain" description="Laminin EGF-like" evidence="17">
    <location>
        <begin position="1040"/>
        <end position="1089"/>
    </location>
</feature>
<feature type="disulfide bond" evidence="11">
    <location>
        <begin position="2541"/>
        <end position="2568"/>
    </location>
</feature>
<dbReference type="FunFam" id="2.10.25.10:FF:000069">
    <property type="entry name" value="Laminin subunit alpha 1"/>
    <property type="match status" value="1"/>
</dbReference>
<dbReference type="Pfam" id="PF02210">
    <property type="entry name" value="Laminin_G_2"/>
    <property type="match status" value="4"/>
</dbReference>
<feature type="domain" description="Laminin G" evidence="16">
    <location>
        <begin position="2570"/>
        <end position="2763"/>
    </location>
</feature>
<dbReference type="InterPro" id="IPR000742">
    <property type="entry name" value="EGF"/>
</dbReference>
<evidence type="ECO:0000256" key="2">
    <source>
        <dbReference type="ARBA" id="ARBA00022525"/>
    </source>
</evidence>
<feature type="disulfide bond" evidence="12">
    <location>
        <begin position="1185"/>
        <end position="1197"/>
    </location>
</feature>
<dbReference type="FunFam" id="2.10.25.10:FF:000074">
    <property type="entry name" value="Laminin subunit alpha"/>
    <property type="match status" value="2"/>
</dbReference>
<gene>
    <name evidence="20" type="ORF">MSPICULIGERA_LOCUS11263</name>
</gene>
<dbReference type="FunFam" id="2.10.25.10:FF:000189">
    <property type="entry name" value="Laminin subunit alpha 2"/>
    <property type="match status" value="1"/>
</dbReference>
<dbReference type="InterPro" id="IPR008211">
    <property type="entry name" value="Laminin_N"/>
</dbReference>
<dbReference type="Pfam" id="PF00053">
    <property type="entry name" value="EGF_laminin"/>
    <property type="match status" value="15"/>
</dbReference>
<dbReference type="FunFam" id="2.10.25.10:FF:000106">
    <property type="entry name" value="Heparan sulfate proteoglycan 2"/>
    <property type="match status" value="1"/>
</dbReference>
<evidence type="ECO:0008006" key="22">
    <source>
        <dbReference type="Google" id="ProtNLM"/>
    </source>
</evidence>
<feature type="domain" description="Laminin EGF-like" evidence="17">
    <location>
        <begin position="776"/>
        <end position="826"/>
    </location>
</feature>
<feature type="disulfide bond" evidence="12">
    <location>
        <begin position="947"/>
        <end position="964"/>
    </location>
</feature>
<dbReference type="SMART" id="SM00180">
    <property type="entry name" value="EGF_Lam"/>
    <property type="match status" value="17"/>
</dbReference>
<dbReference type="PROSITE" id="PS01248">
    <property type="entry name" value="EGF_LAM_1"/>
    <property type="match status" value="8"/>
</dbReference>
<dbReference type="SUPFAM" id="SSF49899">
    <property type="entry name" value="Concanavalin A-like lectins/glucanases"/>
    <property type="match status" value="5"/>
</dbReference>
<dbReference type="InterPro" id="IPR001791">
    <property type="entry name" value="Laminin_G"/>
</dbReference>
<comment type="subunit">
    <text evidence="10">Laminin is a complex glycoprotein, consisting of three different polypeptide chains (alpha, beta, gamma), which are bound to each other by disulfide bonds into a cross-shaped molecule comprising one long and three short arms with globules at each end.</text>
</comment>
<feature type="disulfide bond" evidence="12">
    <location>
        <begin position="1206"/>
        <end position="1215"/>
    </location>
</feature>
<sequence length="3189" mass="352485">MGLQRRPPRRLACLFLLCLSTLSTVSQATTNFVDDGFEGETDEEYDQRYAEFVTTETERGLFPSIFNLATNAMISSTATCGERGPEEYCKLVEHVLWRKTPGNGAPQCDTCDANDARRRHPVEFAIDGTRRWWQSPSLHNGLEYEKVNITIDLRQEYQVAYMVVKMGNAPRPGSWVLERSLDGENWQAWQYFATNDAECVRLFGIPATAGVPRFQADDEVHCTSEYSKLTPLEYGEIHISLVNGRPGAKGPSLELQKFTRTRFVRLRLIDLRTLNADLLIVNSRGHKLDKSVTMRYFYSISDISIGGQCICYGHAESCPADPVTGQFQCECRHNTCGESCNKCCPLFNQLPWKPGTNAQPNICQQCQCFSHADECVYDEDLARDQLSVTPEGVFEGGGRCLQCQHNTEGINCERCLKGYYRPSGMSHYREDACRSCDCDETGSESEECIRDDQSAINGMAPGDCRCKPGFGGRRCERCAPGYRNYPHCEPCPCNQAGSLNFDHCEHEKCQCKANVEGLYCDRCKPGTIHLSKENPQGCQPCFCFGLSTNCTEKEWTTGKIQKQLGWQLTDLSGGREVAPDNENGEVLMFNANQNKDRSLYYWKAPKAYTGNLLTSYGGILHYYVYFVPTDSSETIPVADVVIEGQGIKLEHHSRIPFHPRENVTVQIALREGAGWYNSQSRRPADKADVMRALSGVSLFLVRAMYNQNQLQSSIFGLTLDKAVARTKGNALTSDILMKSVEVCECPEGTSGNSCESCPHGYRRVDNQLFNGRCEKCDCNDHADSCDPFTGECTDCQHNTTGSRCEMCLPGHYGNPSLGGEFGSCQPCACPTLDNNYSKECALAQLVVSGSAASTQDAYVCTACEPGYEGNKCEMCADGYWGDPLEVNGTCLECECNGNIDAMAIGNCDTKTGKCLKCIGHTTGEECEKCLPHHFGSALTHTCHPCGCHRQGAVSLECHEGSGVCECKDHYIGRHCDQCEEGYGDVDNGCEECGCDATGSVGSECDQVSGQCTCKQGVFGKRCDQCRPSYFQFSDSGCQFCNCNTYGSIEDGKCDNVTGACQCRSWVEGQMCEKCVEGYFNISSGNGCQPCECDDTGAEGTACDLVSGQCKCKPGVTGLKCDQCAPNHWGLSDNGCKECAVCPAVGQVCDAVTGECVCPQNTEGELCERCSADSWDYHPLKGCKKCECSKIGAAGSKCNPRNGQCECKEEFVGLKCDRCSHGFFNFPICEPCACQPEGTDPLQCREGLCLCDEQGKCPCKKNVIGAKCDQCRDGAFSLDSSNTLGCTDCFCFNRSSTCRQANLAWKQVYAEEQSAVFQEPWEFYTQKHNIRLLQEHSGTPFNSYPTDDTPLYWQLPKTFLGDRTASYNGFLRFKIWNNDNRLGVEGVRPNPKVFRYFPQVILVGNNRIELEHIPFDISDDGKYKVRMHESEWRSRQSPEVAVSRKLLMVALQNIQGVYIRASYNYPSRGDTISIAEISLDVASEDSHGPVALGVEECIDCPQETGVCMDCADNTWGDRCELCLEGYVGDATRGGALACTKCACPLVDNSFSKTCVPVEYGRGYLCDSCKPGYTGQYCESCVTGYYGDPSSIGGQCIECDCHPDGSLHGSCHPLTGECECKPGVTGRDCSRCQERHAFINRKCTSCDQGCYLELMLDIDDLEETLAEQNFTNLRPIPWKRVGSIENSTALLREFVGGLAVDPSDLNILDIQGKSKYAREADAVVDEANFMGERAARAEQDILNYTTRAEGISRDAQAAFKQSFNTTQFLKHFARYGGISVGAGQVELWAAEAEAHQNATIERGRYVEKRHGRVQGAKTKTDELMKKVLQLKLNDTAFEEINQRLVDVEGLVEDFRTTVYEKAKKDGADASRMSTVVSKRIERYREVAGQIDTLRAEAEDALSNARSEVSQAREGQLLDAYDSYQKIRDSLAAAAEHANTLTNLSNSYAQLTDEYDDAYVQPSSKHAMELAKHSRRVGDAFRTTKAEAANPLKASAAYDDIVGALRNATMAVEKAQEAVTESHNLAVGSGEEEKEKGLAVLVAGSQEIWSSEDLAAKGKALKERLSLVNEQIIDMTRRKDAIRPQLENFDDQHERMGGLQQMAIGEQTDKLANSTAEGIREEIDKITLARSELSSSSDNLSRTRNEMAINGERMADVERRIALLKERIEETRERARQVPLALRADERGHCRRSYISPAAPSSANRFHVKFRPLKGVPDAVIFSTRTKGRRTQASEYVAVEVVDRRVVAHWNIGGGKKKVTNTHPINFIPHSDRAATGTWYHIDVSRTGDSVNLTVSLRESTIGEGSPFRSDPISVSAGQHSSSGDSIFNTVPGETELAFGTTKEEAKELGLASSQFKGIIGGLRVDQTPLELWAFQESTQECEGATPPPNSAPPAQHFRDGFAVINLPVSERTVASLTVAFSTYSTEGLLYFRGDEHSRDFLALYMEKGHIVFKINVGGASSAEIRSGSPYSDGQQHTVKAIRNGMEMHLQVDSDADRRSTVIPGQNTQMNIQGDAHFVAGVPPEYRTSAFAHHAIQWRGFTGCILSVKPTQVNDLNIGSPLRSLRRSAGCRLQRGHLEADGLIGFPTPGYFVTQGFEITTNSSISLTFRTREENGTLLFTSAQLPEQRQRRQARPLGYLALYLFRGYIVAHFGLDPVMRESAVTIRSPLAYNDGNAHSLFLVRDGDNLRMRIDDREVGVATLADEAPVGGNSLPLYIGGFPPGIEPPSAEIPTAVSLIGCISDLTHNFNRHPIVLRHQKALLGACSLQQPHLLIDHTIDIDPPASDRKQSPIQIDPEIGPIEVMRDDAKPLPVDRDTCTLISSGQRSEGAARFGVAKSSHSRINFDKDSTPDIHSFSLHFEVRTDASEGLLWTWANYKNYTRYFLLTVEQGYLTFHIKGHREPRRAIFSDRRLDDGQWHSIRLVKTERDVLIEVDEGLSPLRITECPHPKVMRRRMYVGGVISAHRHFGLSLPPSLPGCIRQFTVDDRSYPLLTDTSRDVIPCSLSHSKGAYVHSEGFAVFEPLSKIRWEGTVPWIEMEVRPITQNGTLLALMANSNPRDRMALEWNEGMMQISVLHGESGMEVRDVLPTIRPLCDGEWHTIRIDLHPQHLGVTIDRESHTVPVPFTSTTRQFFTKLPLNIAGVNAIAAKESGLSPSLTGCYRELTINGKALYFEQALKATKVIIDGCPFA</sequence>
<dbReference type="PRINTS" id="PR00011">
    <property type="entry name" value="EGFLAMININ"/>
</dbReference>
<feature type="domain" description="Laminin EGF-like" evidence="17">
    <location>
        <begin position="893"/>
        <end position="944"/>
    </location>
</feature>
<keyword evidence="7 12" id="KW-1015">Disulfide bond</keyword>
<dbReference type="Proteomes" id="UP001177023">
    <property type="component" value="Unassembled WGS sequence"/>
</dbReference>
<feature type="domain" description="Laminin EGF-like" evidence="17">
    <location>
        <begin position="436"/>
        <end position="490"/>
    </location>
</feature>
<organism evidence="20 21">
    <name type="scientific">Mesorhabditis spiculigera</name>
    <dbReference type="NCBI Taxonomy" id="96644"/>
    <lineage>
        <taxon>Eukaryota</taxon>
        <taxon>Metazoa</taxon>
        <taxon>Ecdysozoa</taxon>
        <taxon>Nematoda</taxon>
        <taxon>Chromadorea</taxon>
        <taxon>Rhabditida</taxon>
        <taxon>Rhabditina</taxon>
        <taxon>Rhabditomorpha</taxon>
        <taxon>Rhabditoidea</taxon>
        <taxon>Rhabditidae</taxon>
        <taxon>Mesorhabditinae</taxon>
        <taxon>Mesorhabditis</taxon>
    </lineage>
</organism>
<dbReference type="InterPro" id="IPR008979">
    <property type="entry name" value="Galactose-bd-like_sf"/>
</dbReference>
<keyword evidence="2" id="KW-0964">Secreted</keyword>
<keyword evidence="8" id="KW-0325">Glycoprotein</keyword>
<dbReference type="Pfam" id="PF24973">
    <property type="entry name" value="EGF_LMN_ATRN"/>
    <property type="match status" value="2"/>
</dbReference>
<dbReference type="CDD" id="cd00110">
    <property type="entry name" value="LamG"/>
    <property type="match status" value="5"/>
</dbReference>
<evidence type="ECO:0000256" key="5">
    <source>
        <dbReference type="ARBA" id="ARBA00022737"/>
    </source>
</evidence>
<dbReference type="CDD" id="cd00055">
    <property type="entry name" value="EGF_Lam"/>
    <property type="match status" value="16"/>
</dbReference>
<evidence type="ECO:0000256" key="4">
    <source>
        <dbReference type="ARBA" id="ARBA00022729"/>
    </source>
</evidence>
<evidence type="ECO:0000256" key="8">
    <source>
        <dbReference type="ARBA" id="ARBA00023180"/>
    </source>
</evidence>
<feature type="domain" description="Laminin G" evidence="16">
    <location>
        <begin position="2391"/>
        <end position="2568"/>
    </location>
</feature>
<dbReference type="FunFam" id="2.60.120.260:FF:000017">
    <property type="entry name" value="Laminin subunit alpha 2"/>
    <property type="match status" value="1"/>
</dbReference>
<reference evidence="20" key="1">
    <citation type="submission" date="2023-06" db="EMBL/GenBank/DDBJ databases">
        <authorList>
            <person name="Delattre M."/>
        </authorList>
    </citation>
    <scope>NUCLEOTIDE SEQUENCE</scope>
    <source>
        <strain evidence="20">AF72</strain>
    </source>
</reference>
<dbReference type="Gene3D" id="2.170.300.10">
    <property type="entry name" value="Tie2 ligand-binding domain superfamily"/>
    <property type="match status" value="1"/>
</dbReference>
<feature type="disulfide bond" evidence="12">
    <location>
        <begin position="1597"/>
        <end position="1609"/>
    </location>
</feature>
<keyword evidence="21" id="KW-1185">Reference proteome</keyword>
<dbReference type="SMART" id="SM00282">
    <property type="entry name" value="LamG"/>
    <property type="match status" value="5"/>
</dbReference>
<feature type="domain" description="Laminin EGF-like" evidence="17">
    <location>
        <begin position="945"/>
        <end position="991"/>
    </location>
</feature>
<feature type="disulfide bond" evidence="12">
    <location>
        <begin position="994"/>
        <end position="1011"/>
    </location>
</feature>
<dbReference type="PROSITE" id="PS50027">
    <property type="entry name" value="EGF_LAM_2"/>
    <property type="match status" value="11"/>
</dbReference>
<feature type="disulfide bond" evidence="12">
    <location>
        <begin position="1111"/>
        <end position="1120"/>
    </location>
</feature>
<evidence type="ECO:0000256" key="10">
    <source>
        <dbReference type="ARBA" id="ARBA00065619"/>
    </source>
</evidence>
<evidence type="ECO:0000259" key="18">
    <source>
        <dbReference type="PROSITE" id="PS51115"/>
    </source>
</evidence>
<feature type="domain" description="Laminin EGF-like" evidence="17">
    <location>
        <begin position="1090"/>
        <end position="1137"/>
    </location>
</feature>
<keyword evidence="9 12" id="KW-0424">Laminin EGF-like domain</keyword>
<feature type="disulfide bond" evidence="12">
    <location>
        <begin position="795"/>
        <end position="804"/>
    </location>
</feature>
<dbReference type="FunFam" id="2.10.25.10:FF:000242">
    <property type="entry name" value="Laminin subunit alpha 1"/>
    <property type="match status" value="1"/>
</dbReference>
<dbReference type="FunFam" id="2.10.25.10:FF:000904">
    <property type="entry name" value="LAMinin related. See also lmb"/>
    <property type="match status" value="1"/>
</dbReference>
<dbReference type="PROSITE" id="PS50025">
    <property type="entry name" value="LAM_G_DOMAIN"/>
    <property type="match status" value="5"/>
</dbReference>
<keyword evidence="4 15" id="KW-0732">Signal</keyword>
<feature type="disulfide bond" evidence="12">
    <location>
        <begin position="917"/>
        <end position="926"/>
    </location>
</feature>
<feature type="disulfide bond" evidence="12">
    <location>
        <begin position="1599"/>
        <end position="1616"/>
    </location>
</feature>
<dbReference type="SUPFAM" id="SSF57196">
    <property type="entry name" value="EGF/Laminin"/>
    <property type="match status" value="14"/>
</dbReference>
<dbReference type="FunFam" id="2.10.25.10:FF:000188">
    <property type="entry name" value="Laminin subunit gamma 2"/>
    <property type="match status" value="1"/>
</dbReference>
<keyword evidence="13" id="KW-0175">Coiled coil</keyword>
<dbReference type="InterPro" id="IPR050440">
    <property type="entry name" value="Laminin/Netrin_ECM"/>
</dbReference>
<accession>A0AA36CRV2</accession>
<dbReference type="GO" id="GO:0009888">
    <property type="term" value="P:tissue development"/>
    <property type="evidence" value="ECO:0007669"/>
    <property type="project" value="TreeGrafter"/>
</dbReference>
<feature type="domain" description="Laminin EGF-like" evidence="17">
    <location>
        <begin position="1540"/>
        <end position="1596"/>
    </location>
</feature>
<evidence type="ECO:0000256" key="15">
    <source>
        <dbReference type="SAM" id="SignalP"/>
    </source>
</evidence>
<evidence type="ECO:0000256" key="13">
    <source>
        <dbReference type="SAM" id="Coils"/>
    </source>
</evidence>
<feature type="disulfide bond" evidence="11">
    <location>
        <begin position="3159"/>
        <end position="3186"/>
    </location>
</feature>
<feature type="disulfide bond" evidence="12">
    <location>
        <begin position="1092"/>
        <end position="1109"/>
    </location>
</feature>
<evidence type="ECO:0000256" key="6">
    <source>
        <dbReference type="ARBA" id="ARBA00022869"/>
    </source>
</evidence>